<reference evidence="1 2" key="1">
    <citation type="journal article" date="2019" name="Nat. Ecol. Evol.">
        <title>Megaphylogeny resolves global patterns of mushroom evolution.</title>
        <authorList>
            <person name="Varga T."/>
            <person name="Krizsan K."/>
            <person name="Foldi C."/>
            <person name="Dima B."/>
            <person name="Sanchez-Garcia M."/>
            <person name="Sanchez-Ramirez S."/>
            <person name="Szollosi G.J."/>
            <person name="Szarkandi J.G."/>
            <person name="Papp V."/>
            <person name="Albert L."/>
            <person name="Andreopoulos W."/>
            <person name="Angelini C."/>
            <person name="Antonin V."/>
            <person name="Barry K.W."/>
            <person name="Bougher N.L."/>
            <person name="Buchanan P."/>
            <person name="Buyck B."/>
            <person name="Bense V."/>
            <person name="Catcheside P."/>
            <person name="Chovatia M."/>
            <person name="Cooper J."/>
            <person name="Damon W."/>
            <person name="Desjardin D."/>
            <person name="Finy P."/>
            <person name="Geml J."/>
            <person name="Haridas S."/>
            <person name="Hughes K."/>
            <person name="Justo A."/>
            <person name="Karasinski D."/>
            <person name="Kautmanova I."/>
            <person name="Kiss B."/>
            <person name="Kocsube S."/>
            <person name="Kotiranta H."/>
            <person name="LaButti K.M."/>
            <person name="Lechner B.E."/>
            <person name="Liimatainen K."/>
            <person name="Lipzen A."/>
            <person name="Lukacs Z."/>
            <person name="Mihaltcheva S."/>
            <person name="Morgado L.N."/>
            <person name="Niskanen T."/>
            <person name="Noordeloos M.E."/>
            <person name="Ohm R.A."/>
            <person name="Ortiz-Santana B."/>
            <person name="Ovrebo C."/>
            <person name="Racz N."/>
            <person name="Riley R."/>
            <person name="Savchenko A."/>
            <person name="Shiryaev A."/>
            <person name="Soop K."/>
            <person name="Spirin V."/>
            <person name="Szebenyi C."/>
            <person name="Tomsovsky M."/>
            <person name="Tulloss R.E."/>
            <person name="Uehling J."/>
            <person name="Grigoriev I.V."/>
            <person name="Vagvolgyi C."/>
            <person name="Papp T."/>
            <person name="Martin F.M."/>
            <person name="Miettinen O."/>
            <person name="Hibbett D.S."/>
            <person name="Nagy L.G."/>
        </authorList>
    </citation>
    <scope>NUCLEOTIDE SEQUENCE [LARGE SCALE GENOMIC DNA]</scope>
    <source>
        <strain evidence="1 2">HHB13444</strain>
    </source>
</reference>
<evidence type="ECO:0000313" key="1">
    <source>
        <dbReference type="EMBL" id="TFK79405.1"/>
    </source>
</evidence>
<name>A0A5C3NQ12_9APHY</name>
<protein>
    <submittedName>
        <fullName evidence="1">Uncharacterized protein</fullName>
    </submittedName>
</protein>
<sequence>MDTFSIAPAVPAESPEGVFVDREQGNSGNVTAQCVIVCTGVSAQRRKRDRWRLFKYSQGTIRRSVLSWPYVEASQSDISGQEWGVQGHNAPGVFRKAVKTNDFIQLRARSPNLKSFEVH</sequence>
<proteinExistence type="predicted"/>
<keyword evidence="2" id="KW-1185">Reference proteome</keyword>
<organism evidence="1 2">
    <name type="scientific">Polyporus arcularius HHB13444</name>
    <dbReference type="NCBI Taxonomy" id="1314778"/>
    <lineage>
        <taxon>Eukaryota</taxon>
        <taxon>Fungi</taxon>
        <taxon>Dikarya</taxon>
        <taxon>Basidiomycota</taxon>
        <taxon>Agaricomycotina</taxon>
        <taxon>Agaricomycetes</taxon>
        <taxon>Polyporales</taxon>
        <taxon>Polyporaceae</taxon>
        <taxon>Polyporus</taxon>
    </lineage>
</organism>
<dbReference type="InParanoid" id="A0A5C3NQ12"/>
<evidence type="ECO:0000313" key="2">
    <source>
        <dbReference type="Proteomes" id="UP000308197"/>
    </source>
</evidence>
<dbReference type="EMBL" id="ML212046">
    <property type="protein sequence ID" value="TFK79405.1"/>
    <property type="molecule type" value="Genomic_DNA"/>
</dbReference>
<dbReference type="AlphaFoldDB" id="A0A5C3NQ12"/>
<dbReference type="Proteomes" id="UP000308197">
    <property type="component" value="Unassembled WGS sequence"/>
</dbReference>
<accession>A0A5C3NQ12</accession>
<gene>
    <name evidence="1" type="ORF">K466DRAFT_570254</name>
</gene>